<dbReference type="RefSeq" id="XP_042923322.1">
    <property type="nucleotide sequence ID" value="XM_043062616.1"/>
</dbReference>
<evidence type="ECO:0000313" key="1">
    <source>
        <dbReference type="EMBL" id="PNW81579.1"/>
    </source>
</evidence>
<organism evidence="1 2">
    <name type="scientific">Chlamydomonas reinhardtii</name>
    <name type="common">Chlamydomonas smithii</name>
    <dbReference type="NCBI Taxonomy" id="3055"/>
    <lineage>
        <taxon>Eukaryota</taxon>
        <taxon>Viridiplantae</taxon>
        <taxon>Chlorophyta</taxon>
        <taxon>core chlorophytes</taxon>
        <taxon>Chlorophyceae</taxon>
        <taxon>CS clade</taxon>
        <taxon>Chlamydomonadales</taxon>
        <taxon>Chlamydomonadaceae</taxon>
        <taxon>Chlamydomonas</taxon>
    </lineage>
</organism>
<dbReference type="OrthoDB" id="556870at2759"/>
<evidence type="ECO:0000313" key="2">
    <source>
        <dbReference type="Proteomes" id="UP000006906"/>
    </source>
</evidence>
<accession>A0A2K3DM15</accession>
<dbReference type="Proteomes" id="UP000006906">
    <property type="component" value="Chromosome 6"/>
</dbReference>
<sequence length="161" mass="16678">MRRMGRRTDRVYCIVQRRASSSVAAEGLFGGGGGEAGGGAGAAGVGPDPDVGVGEFRNIMSAADVAASLADRDAAPISPGTTFEADLQQALWDASGQYAVCCRGTGRALILRSLRGDVCTWEREWVADGGPPVCPRGLVPQLLEVACADAELLRALWAGPF</sequence>
<keyword evidence="2" id="KW-1185">Reference proteome</keyword>
<dbReference type="Gramene" id="PNW81579">
    <property type="protein sequence ID" value="PNW81579"/>
    <property type="gene ID" value="CHLRE_06g252576v5"/>
</dbReference>
<proteinExistence type="predicted"/>
<name>A0A2K3DM15_CHLRE</name>
<gene>
    <name evidence="1" type="ORF">CHLRE_06g252576v5</name>
</gene>
<dbReference type="GeneID" id="66053533"/>
<dbReference type="PaxDb" id="3055-EDP08618"/>
<dbReference type="InParanoid" id="A0A2K3DM15"/>
<dbReference type="EMBL" id="CM008967">
    <property type="protein sequence ID" value="PNW81579.1"/>
    <property type="molecule type" value="Genomic_DNA"/>
</dbReference>
<protein>
    <submittedName>
        <fullName evidence="1">Uncharacterized protein</fullName>
    </submittedName>
</protein>
<dbReference type="KEGG" id="cre:CHLRE_06g252576v5"/>
<dbReference type="AlphaFoldDB" id="A0A2K3DM15"/>
<reference evidence="1 2" key="1">
    <citation type="journal article" date="2007" name="Science">
        <title>The Chlamydomonas genome reveals the evolution of key animal and plant functions.</title>
        <authorList>
            <person name="Merchant S.S."/>
            <person name="Prochnik S.E."/>
            <person name="Vallon O."/>
            <person name="Harris E.H."/>
            <person name="Karpowicz S.J."/>
            <person name="Witman G.B."/>
            <person name="Terry A."/>
            <person name="Salamov A."/>
            <person name="Fritz-Laylin L.K."/>
            <person name="Marechal-Drouard L."/>
            <person name="Marshall W.F."/>
            <person name="Qu L.H."/>
            <person name="Nelson D.R."/>
            <person name="Sanderfoot A.A."/>
            <person name="Spalding M.H."/>
            <person name="Kapitonov V.V."/>
            <person name="Ren Q."/>
            <person name="Ferris P."/>
            <person name="Lindquist E."/>
            <person name="Shapiro H."/>
            <person name="Lucas S.M."/>
            <person name="Grimwood J."/>
            <person name="Schmutz J."/>
            <person name="Cardol P."/>
            <person name="Cerutti H."/>
            <person name="Chanfreau G."/>
            <person name="Chen C.L."/>
            <person name="Cognat V."/>
            <person name="Croft M.T."/>
            <person name="Dent R."/>
            <person name="Dutcher S."/>
            <person name="Fernandez E."/>
            <person name="Fukuzawa H."/>
            <person name="Gonzalez-Ballester D."/>
            <person name="Gonzalez-Halphen D."/>
            <person name="Hallmann A."/>
            <person name="Hanikenne M."/>
            <person name="Hippler M."/>
            <person name="Inwood W."/>
            <person name="Jabbari K."/>
            <person name="Kalanon M."/>
            <person name="Kuras R."/>
            <person name="Lefebvre P.A."/>
            <person name="Lemaire S.D."/>
            <person name="Lobanov A.V."/>
            <person name="Lohr M."/>
            <person name="Manuell A."/>
            <person name="Meier I."/>
            <person name="Mets L."/>
            <person name="Mittag M."/>
            <person name="Mittelmeier T."/>
            <person name="Moroney J.V."/>
            <person name="Moseley J."/>
            <person name="Napoli C."/>
            <person name="Nedelcu A.M."/>
            <person name="Niyogi K."/>
            <person name="Novoselov S.V."/>
            <person name="Paulsen I.T."/>
            <person name="Pazour G."/>
            <person name="Purton S."/>
            <person name="Ral J.P."/>
            <person name="Riano-Pachon D.M."/>
            <person name="Riekhof W."/>
            <person name="Rymarquis L."/>
            <person name="Schroda M."/>
            <person name="Stern D."/>
            <person name="Umen J."/>
            <person name="Willows R."/>
            <person name="Wilson N."/>
            <person name="Zimmer S.L."/>
            <person name="Allmer J."/>
            <person name="Balk J."/>
            <person name="Bisova K."/>
            <person name="Chen C.J."/>
            <person name="Elias M."/>
            <person name="Gendler K."/>
            <person name="Hauser C."/>
            <person name="Lamb M.R."/>
            <person name="Ledford H."/>
            <person name="Long J.C."/>
            <person name="Minagawa J."/>
            <person name="Page M.D."/>
            <person name="Pan J."/>
            <person name="Pootakham W."/>
            <person name="Roje S."/>
            <person name="Rose A."/>
            <person name="Stahlberg E."/>
            <person name="Terauchi A.M."/>
            <person name="Yang P."/>
            <person name="Ball S."/>
            <person name="Bowler C."/>
            <person name="Dieckmann C.L."/>
            <person name="Gladyshev V.N."/>
            <person name="Green P."/>
            <person name="Jorgensen R."/>
            <person name="Mayfield S."/>
            <person name="Mueller-Roeber B."/>
            <person name="Rajamani S."/>
            <person name="Sayre R.T."/>
            <person name="Brokstein P."/>
            <person name="Dubchak I."/>
            <person name="Goodstein D."/>
            <person name="Hornick L."/>
            <person name="Huang Y.W."/>
            <person name="Jhaveri J."/>
            <person name="Luo Y."/>
            <person name="Martinez D."/>
            <person name="Ngau W.C."/>
            <person name="Otillar B."/>
            <person name="Poliakov A."/>
            <person name="Porter A."/>
            <person name="Szajkowski L."/>
            <person name="Werner G."/>
            <person name="Zhou K."/>
            <person name="Grigoriev I.V."/>
            <person name="Rokhsar D.S."/>
            <person name="Grossman A.R."/>
        </authorList>
    </citation>
    <scope>NUCLEOTIDE SEQUENCE [LARGE SCALE GENOMIC DNA]</scope>
    <source>
        <strain evidence="2">CC-503</strain>
    </source>
</reference>